<reference evidence="4 5" key="1">
    <citation type="submission" date="2018-11" db="EMBL/GenBank/DDBJ databases">
        <title>Sequencing the genomes of 1000 actinobacteria strains.</title>
        <authorList>
            <person name="Klenk H.-P."/>
        </authorList>
    </citation>
    <scope>NUCLEOTIDE SEQUENCE [LARGE SCALE GENOMIC DNA]</scope>
    <source>
        <strain evidence="4 5">DSM 14418</strain>
    </source>
</reference>
<dbReference type="PANTHER" id="PTHR48090">
    <property type="entry name" value="UNDECAPRENYL-PHOSPHATE 4-DEOXY-4-FORMAMIDO-L-ARABINOSE TRANSFERASE-RELATED"/>
    <property type="match status" value="1"/>
</dbReference>
<name>A0A3N4ZKA8_9MICO</name>
<dbReference type="Proteomes" id="UP000280726">
    <property type="component" value="Unassembled WGS sequence"/>
</dbReference>
<dbReference type="EMBL" id="RKRA01000001">
    <property type="protein sequence ID" value="RPF26082.1"/>
    <property type="molecule type" value="Genomic_DNA"/>
</dbReference>
<dbReference type="AlphaFoldDB" id="A0A3N4ZKA8"/>
<feature type="compositionally biased region" description="Low complexity" evidence="2">
    <location>
        <begin position="33"/>
        <end position="42"/>
    </location>
</feature>
<evidence type="ECO:0000313" key="5">
    <source>
        <dbReference type="Proteomes" id="UP000280726"/>
    </source>
</evidence>
<sequence length="318" mass="33819">MRAGAPAALILPGHAGAEAARAGRPVCDDDRVTPATPAGPGPLASVVVPAHDEERSIARLLDQLAPGAGDELLDVVVVCNGCTDATAAVARGYDVTVEEIPQASKRAALERGDAVARTYPRVYLDADVEITAGDVLRLVAAVATGRYLAAGPRRVVPRDGVTTAVRWYYDVWESLPQVRTGLFGRGVVVVSQAGAERIHRLPMLMSDDLVMSEAFAPHERVVVPEATVVVHPPRSVPDLLRRRVRVATGNAQSDAAGRRSDSARTSVRSVAGVVIRRPGLALKLPVFAAVTLAAHVGARRAVRHGDFTTWRRDESSRR</sequence>
<organism evidence="4 5">
    <name type="scientific">Georgenia muralis</name>
    <dbReference type="NCBI Taxonomy" id="154117"/>
    <lineage>
        <taxon>Bacteria</taxon>
        <taxon>Bacillati</taxon>
        <taxon>Actinomycetota</taxon>
        <taxon>Actinomycetes</taxon>
        <taxon>Micrococcales</taxon>
        <taxon>Bogoriellaceae</taxon>
        <taxon>Georgenia</taxon>
    </lineage>
</organism>
<keyword evidence="5" id="KW-1185">Reference proteome</keyword>
<evidence type="ECO:0000256" key="2">
    <source>
        <dbReference type="SAM" id="MobiDB-lite"/>
    </source>
</evidence>
<dbReference type="SUPFAM" id="SSF53448">
    <property type="entry name" value="Nucleotide-diphospho-sugar transferases"/>
    <property type="match status" value="1"/>
</dbReference>
<dbReference type="PANTHER" id="PTHR48090:SF7">
    <property type="entry name" value="RFBJ PROTEIN"/>
    <property type="match status" value="1"/>
</dbReference>
<protein>
    <submittedName>
        <fullName evidence="4">Glycosyl transferase family 2</fullName>
    </submittedName>
</protein>
<comment type="caution">
    <text evidence="4">The sequence shown here is derived from an EMBL/GenBank/DDBJ whole genome shotgun (WGS) entry which is preliminary data.</text>
</comment>
<dbReference type="Pfam" id="PF00535">
    <property type="entry name" value="Glycos_transf_2"/>
    <property type="match status" value="1"/>
</dbReference>
<dbReference type="GO" id="GO:0016740">
    <property type="term" value="F:transferase activity"/>
    <property type="evidence" value="ECO:0007669"/>
    <property type="project" value="UniProtKB-KW"/>
</dbReference>
<dbReference type="InterPro" id="IPR050256">
    <property type="entry name" value="Glycosyltransferase_2"/>
</dbReference>
<dbReference type="Gene3D" id="3.90.550.10">
    <property type="entry name" value="Spore Coat Polysaccharide Biosynthesis Protein SpsA, Chain A"/>
    <property type="match status" value="1"/>
</dbReference>
<evidence type="ECO:0000313" key="4">
    <source>
        <dbReference type="EMBL" id="RPF26082.1"/>
    </source>
</evidence>
<accession>A0A3N4ZKA8</accession>
<evidence type="ECO:0000259" key="3">
    <source>
        <dbReference type="Pfam" id="PF00535"/>
    </source>
</evidence>
<dbReference type="InterPro" id="IPR001173">
    <property type="entry name" value="Glyco_trans_2-like"/>
</dbReference>
<dbReference type="InterPro" id="IPR029044">
    <property type="entry name" value="Nucleotide-diphossugar_trans"/>
</dbReference>
<gene>
    <name evidence="4" type="ORF">EDD32_0506</name>
</gene>
<feature type="domain" description="Glycosyltransferase 2-like" evidence="3">
    <location>
        <begin position="45"/>
        <end position="164"/>
    </location>
</feature>
<feature type="region of interest" description="Disordered" evidence="2">
    <location>
        <begin position="21"/>
        <end position="44"/>
    </location>
</feature>
<comment type="similarity">
    <text evidence="1">Belongs to the glycosyltransferase 2 family.</text>
</comment>
<evidence type="ECO:0000256" key="1">
    <source>
        <dbReference type="ARBA" id="ARBA00006739"/>
    </source>
</evidence>
<proteinExistence type="inferred from homology"/>
<keyword evidence="4" id="KW-0808">Transferase</keyword>